<accession>A0A1M6V985</accession>
<organism evidence="1 2">
    <name type="scientific">Halomonas caseinilytica</name>
    <dbReference type="NCBI Taxonomy" id="438744"/>
    <lineage>
        <taxon>Bacteria</taxon>
        <taxon>Pseudomonadati</taxon>
        <taxon>Pseudomonadota</taxon>
        <taxon>Gammaproteobacteria</taxon>
        <taxon>Oceanospirillales</taxon>
        <taxon>Halomonadaceae</taxon>
        <taxon>Halomonas</taxon>
    </lineage>
</organism>
<reference evidence="2" key="1">
    <citation type="submission" date="2016-11" db="EMBL/GenBank/DDBJ databases">
        <authorList>
            <person name="Varghese N."/>
            <person name="Submissions S."/>
        </authorList>
    </citation>
    <scope>NUCLEOTIDE SEQUENCE [LARGE SCALE GENOMIC DNA]</scope>
    <source>
        <strain evidence="2">ALO Sharm</strain>
    </source>
</reference>
<evidence type="ECO:0000313" key="1">
    <source>
        <dbReference type="EMBL" id="SHK78008.1"/>
    </source>
</evidence>
<dbReference type="InterPro" id="IPR036005">
    <property type="entry name" value="Creatinase/aminopeptidase-like"/>
</dbReference>
<keyword evidence="2" id="KW-1185">Reference proteome</keyword>
<name>A0A1M6V985_9GAMM</name>
<evidence type="ECO:0000313" key="2">
    <source>
        <dbReference type="Proteomes" id="UP000184248"/>
    </source>
</evidence>
<dbReference type="EMBL" id="FRAL01000005">
    <property type="protein sequence ID" value="SHK78008.1"/>
    <property type="molecule type" value="Genomic_DNA"/>
</dbReference>
<dbReference type="AlphaFoldDB" id="A0A1M6V985"/>
<gene>
    <name evidence="1" type="ORF">SAMN05192556_105132</name>
</gene>
<dbReference type="RefSeq" id="WP_244534474.1">
    <property type="nucleotide sequence ID" value="NZ_BDEO01000004.1"/>
</dbReference>
<sequence length="46" mass="5215">MTLCVESFIGHEDGGEGVKLEEQLYIRDDGRVELLSDYPFDPRLTA</sequence>
<evidence type="ECO:0008006" key="3">
    <source>
        <dbReference type="Google" id="ProtNLM"/>
    </source>
</evidence>
<protein>
    <recommendedName>
        <fullName evidence="3">Metallopeptidase family M24</fullName>
    </recommendedName>
</protein>
<dbReference type="Proteomes" id="UP000184248">
    <property type="component" value="Unassembled WGS sequence"/>
</dbReference>
<proteinExistence type="predicted"/>
<dbReference type="SUPFAM" id="SSF55920">
    <property type="entry name" value="Creatinase/aminopeptidase"/>
    <property type="match status" value="1"/>
</dbReference>